<dbReference type="InterPro" id="IPR029309">
    <property type="entry name" value="CaRF"/>
</dbReference>
<dbReference type="GO" id="GO:0005634">
    <property type="term" value="C:nucleus"/>
    <property type="evidence" value="ECO:0007669"/>
    <property type="project" value="TreeGrafter"/>
</dbReference>
<dbReference type="PANTHER" id="PTHR14694">
    <property type="entry name" value="CALCIUM-RESPONSIVE TRANSCRIPTION FACTOR"/>
    <property type="match status" value="1"/>
</dbReference>
<proteinExistence type="predicted"/>
<dbReference type="PANTHER" id="PTHR14694:SF1">
    <property type="entry name" value="CALCIUM-RESPONSIVE TRANSCRIPTION FACTOR"/>
    <property type="match status" value="1"/>
</dbReference>
<keyword evidence="2" id="KW-1185">Reference proteome</keyword>
<name>A0AAZ3RQQ0_ONCTS</name>
<dbReference type="Ensembl" id="ENSOTST00005117740.1">
    <property type="protein sequence ID" value="ENSOTSP00005143388.1"/>
    <property type="gene ID" value="ENSOTSG00005061901.1"/>
</dbReference>
<gene>
    <name evidence="1" type="primary">carf</name>
</gene>
<evidence type="ECO:0008006" key="3">
    <source>
        <dbReference type="Google" id="ProtNLM"/>
    </source>
</evidence>
<reference evidence="2" key="1">
    <citation type="journal article" date="2018" name="PLoS ONE">
        <title>Chinook salmon (Oncorhynchus tshawytscha) genome and transcriptome.</title>
        <authorList>
            <person name="Christensen K.A."/>
            <person name="Leong J.S."/>
            <person name="Sakhrani D."/>
            <person name="Biagi C.A."/>
            <person name="Minkley D.R."/>
            <person name="Withler R.E."/>
            <person name="Rondeau E.B."/>
            <person name="Koop B.F."/>
            <person name="Devlin R.H."/>
        </authorList>
    </citation>
    <scope>NUCLEOTIDE SEQUENCE [LARGE SCALE GENOMIC DNA]</scope>
</reference>
<organism evidence="1 2">
    <name type="scientific">Oncorhynchus tshawytscha</name>
    <name type="common">Chinook salmon</name>
    <name type="synonym">Salmo tshawytscha</name>
    <dbReference type="NCBI Taxonomy" id="74940"/>
    <lineage>
        <taxon>Eukaryota</taxon>
        <taxon>Metazoa</taxon>
        <taxon>Chordata</taxon>
        <taxon>Craniata</taxon>
        <taxon>Vertebrata</taxon>
        <taxon>Euteleostomi</taxon>
        <taxon>Actinopterygii</taxon>
        <taxon>Neopterygii</taxon>
        <taxon>Teleostei</taxon>
        <taxon>Protacanthopterygii</taxon>
        <taxon>Salmoniformes</taxon>
        <taxon>Salmonidae</taxon>
        <taxon>Salmoninae</taxon>
        <taxon>Oncorhynchus</taxon>
    </lineage>
</organism>
<dbReference type="Proteomes" id="UP000694402">
    <property type="component" value="Unassembled WGS sequence"/>
</dbReference>
<accession>A0AAZ3RQQ0</accession>
<dbReference type="GO" id="GO:0000978">
    <property type="term" value="F:RNA polymerase II cis-regulatory region sequence-specific DNA binding"/>
    <property type="evidence" value="ECO:0007669"/>
    <property type="project" value="TreeGrafter"/>
</dbReference>
<sequence length="395" mass="44342">PLCLSVSPSLSLSPPLSVSPPLYSVPPLSLSPPLCLSVSPSLSLSPPLSVYPPFCPPSDKSLSPPLCLSKIGDSYRGYCNTDTELETILLLHKQQTNSVFGTRQSPSPAKPASRLMWKSQYVPYDGVPFVNAGSRAIVMECQYGPRRKGLQPKKAAEQNISPNIDYKATCPARIYIKKVCKFPQHRVPTDPNVDKRVVRQEQEKAFFNLRKTLWDVGGVLRYYLQLPTQKAHLYHDMEALLLPPPPDLLFLPMEEEVKQEEEEERGCVCDEGAEDGGTMPSRLHPRVAEKIRELVEQGYHQVYQVRKQLRRFVEREMFKSEEVPERHNLCYFPTVNDIKNHIHEAQKTFQQAGGGTTDITQVTRKTFLQAGGGVTTDITQVTRKTFQQAGGSPLI</sequence>
<dbReference type="Pfam" id="PF15299">
    <property type="entry name" value="ALS2CR8"/>
    <property type="match status" value="1"/>
</dbReference>
<dbReference type="GO" id="GO:0000981">
    <property type="term" value="F:DNA-binding transcription factor activity, RNA polymerase II-specific"/>
    <property type="evidence" value="ECO:0007669"/>
    <property type="project" value="TreeGrafter"/>
</dbReference>
<reference evidence="1" key="3">
    <citation type="submission" date="2025-09" db="UniProtKB">
        <authorList>
            <consortium name="Ensembl"/>
        </authorList>
    </citation>
    <scope>IDENTIFICATION</scope>
</reference>
<reference evidence="1" key="2">
    <citation type="submission" date="2025-08" db="UniProtKB">
        <authorList>
            <consortium name="Ensembl"/>
        </authorList>
    </citation>
    <scope>IDENTIFICATION</scope>
</reference>
<dbReference type="AlphaFoldDB" id="A0AAZ3RQQ0"/>
<evidence type="ECO:0000313" key="2">
    <source>
        <dbReference type="Proteomes" id="UP000694402"/>
    </source>
</evidence>
<evidence type="ECO:0000313" key="1">
    <source>
        <dbReference type="Ensembl" id="ENSOTSP00005143388.1"/>
    </source>
</evidence>
<dbReference type="GeneTree" id="ENSGT00390000013916"/>
<protein>
    <recommendedName>
        <fullName evidence="3">Calcium responsive transcription factor</fullName>
    </recommendedName>
</protein>